<keyword evidence="1 4" id="KW-0808">Transferase</keyword>
<dbReference type="EMBL" id="JAHCMY010000002">
    <property type="protein sequence ID" value="MBS9523378.1"/>
    <property type="molecule type" value="Genomic_DNA"/>
</dbReference>
<organism evidence="4 5">
    <name type="scientific">Litoribacter ruber</name>
    <dbReference type="NCBI Taxonomy" id="702568"/>
    <lineage>
        <taxon>Bacteria</taxon>
        <taxon>Pseudomonadati</taxon>
        <taxon>Bacteroidota</taxon>
        <taxon>Cytophagia</taxon>
        <taxon>Cytophagales</taxon>
        <taxon>Cyclobacteriaceae</taxon>
        <taxon>Litoribacter</taxon>
    </lineage>
</organism>
<keyword evidence="2 4" id="KW-0012">Acyltransferase</keyword>
<evidence type="ECO:0000313" key="5">
    <source>
        <dbReference type="Proteomes" id="UP001319104"/>
    </source>
</evidence>
<comment type="caution">
    <text evidence="4">The sequence shown here is derived from an EMBL/GenBank/DDBJ whole genome shotgun (WGS) entry which is preliminary data.</text>
</comment>
<dbReference type="Pfam" id="PF13508">
    <property type="entry name" value="Acetyltransf_7"/>
    <property type="match status" value="1"/>
</dbReference>
<keyword evidence="5" id="KW-1185">Reference proteome</keyword>
<dbReference type="RefSeq" id="WP_213944275.1">
    <property type="nucleotide sequence ID" value="NZ_JAHCMY010000002.1"/>
</dbReference>
<proteinExistence type="predicted"/>
<dbReference type="Gene3D" id="3.40.630.30">
    <property type="match status" value="1"/>
</dbReference>
<dbReference type="AlphaFoldDB" id="A0AAP2CF13"/>
<dbReference type="PANTHER" id="PTHR43800:SF1">
    <property type="entry name" value="PEPTIDYL-LYSINE N-ACETYLTRANSFERASE YJAB"/>
    <property type="match status" value="1"/>
</dbReference>
<feature type="domain" description="N-acetyltransferase" evidence="3">
    <location>
        <begin position="1"/>
        <end position="137"/>
    </location>
</feature>
<dbReference type="Proteomes" id="UP001319104">
    <property type="component" value="Unassembled WGS sequence"/>
</dbReference>
<evidence type="ECO:0000256" key="2">
    <source>
        <dbReference type="ARBA" id="ARBA00023315"/>
    </source>
</evidence>
<reference evidence="4 5" key="1">
    <citation type="submission" date="2021-05" db="EMBL/GenBank/DDBJ databases">
        <authorList>
            <person name="Zhang Z.D."/>
            <person name="Osman G."/>
        </authorList>
    </citation>
    <scope>NUCLEOTIDE SEQUENCE [LARGE SCALE GENOMIC DNA]</scope>
    <source>
        <strain evidence="4 5">KCTC 32217</strain>
    </source>
</reference>
<sequence length="142" mass="16507">MEFEKLTAENFPEVIQLWEASVRFSHDFLKEEDISLMKPMLINTYLQSLNLVGLYKGGLIGFYGTRSSKLEMLYVLPNYIGQGYGKALLQHARKFEKIDAVEVNEQNRSALAFYEHQGFRIVNKIEKDHWGLGYPLVHMVFD</sequence>
<evidence type="ECO:0000313" key="4">
    <source>
        <dbReference type="EMBL" id="MBS9523378.1"/>
    </source>
</evidence>
<dbReference type="EC" id="2.3.1.-" evidence="4"/>
<dbReference type="InterPro" id="IPR016181">
    <property type="entry name" value="Acyl_CoA_acyltransferase"/>
</dbReference>
<evidence type="ECO:0000259" key="3">
    <source>
        <dbReference type="PROSITE" id="PS51186"/>
    </source>
</evidence>
<dbReference type="SUPFAM" id="SSF55729">
    <property type="entry name" value="Acyl-CoA N-acyltransferases (Nat)"/>
    <property type="match status" value="1"/>
</dbReference>
<accession>A0AAP2CF13</accession>
<evidence type="ECO:0000256" key="1">
    <source>
        <dbReference type="ARBA" id="ARBA00022679"/>
    </source>
</evidence>
<dbReference type="CDD" id="cd04301">
    <property type="entry name" value="NAT_SF"/>
    <property type="match status" value="1"/>
</dbReference>
<dbReference type="InterPro" id="IPR000182">
    <property type="entry name" value="GNAT_dom"/>
</dbReference>
<name>A0AAP2CF13_9BACT</name>
<dbReference type="PROSITE" id="PS51186">
    <property type="entry name" value="GNAT"/>
    <property type="match status" value="1"/>
</dbReference>
<dbReference type="PANTHER" id="PTHR43800">
    <property type="entry name" value="PEPTIDYL-LYSINE N-ACETYLTRANSFERASE YJAB"/>
    <property type="match status" value="1"/>
</dbReference>
<gene>
    <name evidence="4" type="ORF">KI659_05030</name>
</gene>
<protein>
    <submittedName>
        <fullName evidence="4">GNAT family N-acetyltransferase</fullName>
        <ecNumber evidence="4">2.3.1.-</ecNumber>
    </submittedName>
</protein>
<dbReference type="GO" id="GO:0016747">
    <property type="term" value="F:acyltransferase activity, transferring groups other than amino-acyl groups"/>
    <property type="evidence" value="ECO:0007669"/>
    <property type="project" value="InterPro"/>
</dbReference>